<keyword evidence="1 6" id="KW-0597">Phosphoprotein</keyword>
<dbReference type="Gene3D" id="1.10.10.10">
    <property type="entry name" value="Winged helix-like DNA-binding domain superfamily/Winged helix DNA-binding domain"/>
    <property type="match status" value="1"/>
</dbReference>
<dbReference type="InterPro" id="IPR039420">
    <property type="entry name" value="WalR-like"/>
</dbReference>
<protein>
    <submittedName>
        <fullName evidence="10">Two-component system response regulator QseB</fullName>
    </submittedName>
</protein>
<keyword evidence="11" id="KW-1185">Reference proteome</keyword>
<keyword evidence="2" id="KW-0902">Two-component regulatory system</keyword>
<evidence type="ECO:0000259" key="9">
    <source>
        <dbReference type="PROSITE" id="PS51755"/>
    </source>
</evidence>
<feature type="modified residue" description="4-aspartylphosphate" evidence="6">
    <location>
        <position position="56"/>
    </location>
</feature>
<dbReference type="SMART" id="SM00448">
    <property type="entry name" value="REC"/>
    <property type="match status" value="1"/>
</dbReference>
<dbReference type="OrthoDB" id="9802426at2"/>
<evidence type="ECO:0000259" key="8">
    <source>
        <dbReference type="PROSITE" id="PS50110"/>
    </source>
</evidence>
<dbReference type="PROSITE" id="PS50110">
    <property type="entry name" value="RESPONSE_REGULATORY"/>
    <property type="match status" value="1"/>
</dbReference>
<dbReference type="SUPFAM" id="SSF52172">
    <property type="entry name" value="CheY-like"/>
    <property type="match status" value="1"/>
</dbReference>
<dbReference type="InterPro" id="IPR036388">
    <property type="entry name" value="WH-like_DNA-bd_sf"/>
</dbReference>
<dbReference type="InterPro" id="IPR011006">
    <property type="entry name" value="CheY-like_superfamily"/>
</dbReference>
<keyword evidence="3" id="KW-0805">Transcription regulation</keyword>
<dbReference type="RefSeq" id="WP_007469724.1">
    <property type="nucleotide sequence ID" value="NZ_AMZO01000034.1"/>
</dbReference>
<organism evidence="10 11">
    <name type="scientific">Photobacterium marinum</name>
    <dbReference type="NCBI Taxonomy" id="1056511"/>
    <lineage>
        <taxon>Bacteria</taxon>
        <taxon>Pseudomonadati</taxon>
        <taxon>Pseudomonadota</taxon>
        <taxon>Gammaproteobacteria</taxon>
        <taxon>Vibrionales</taxon>
        <taxon>Vibrionaceae</taxon>
        <taxon>Photobacterium</taxon>
    </lineage>
</organism>
<dbReference type="EMBL" id="AMZO01000034">
    <property type="protein sequence ID" value="ELR63883.1"/>
    <property type="molecule type" value="Genomic_DNA"/>
</dbReference>
<dbReference type="Pfam" id="PF00486">
    <property type="entry name" value="Trans_reg_C"/>
    <property type="match status" value="1"/>
</dbReference>
<feature type="DNA-binding region" description="OmpR/PhoB-type" evidence="7">
    <location>
        <begin position="132"/>
        <end position="231"/>
    </location>
</feature>
<dbReference type="Proteomes" id="UP000011134">
    <property type="component" value="Unassembled WGS sequence"/>
</dbReference>
<dbReference type="GO" id="GO:0005829">
    <property type="term" value="C:cytosol"/>
    <property type="evidence" value="ECO:0007669"/>
    <property type="project" value="TreeGrafter"/>
</dbReference>
<dbReference type="PROSITE" id="PS51755">
    <property type="entry name" value="OMPR_PHOB"/>
    <property type="match status" value="1"/>
</dbReference>
<evidence type="ECO:0000313" key="10">
    <source>
        <dbReference type="EMBL" id="ELR63883.1"/>
    </source>
</evidence>
<reference evidence="10 11" key="1">
    <citation type="submission" date="2012-12" db="EMBL/GenBank/DDBJ databases">
        <title>Genome Assembly of Photobacterium sp. AK15.</title>
        <authorList>
            <person name="Khatri I."/>
            <person name="Vaidya B."/>
            <person name="Srinivas T.N.R."/>
            <person name="Subramanian S."/>
            <person name="Pinnaka A."/>
        </authorList>
    </citation>
    <scope>NUCLEOTIDE SEQUENCE [LARGE SCALE GENOMIC DNA]</scope>
    <source>
        <strain evidence="10 11">AK15</strain>
    </source>
</reference>
<dbReference type="SMART" id="SM00862">
    <property type="entry name" value="Trans_reg_C"/>
    <property type="match status" value="1"/>
</dbReference>
<keyword evidence="4 7" id="KW-0238">DNA-binding</keyword>
<dbReference type="SUPFAM" id="SSF46894">
    <property type="entry name" value="C-terminal effector domain of the bipartite response regulators"/>
    <property type="match status" value="1"/>
</dbReference>
<accession>L8J6R7</accession>
<dbReference type="PANTHER" id="PTHR48111:SF1">
    <property type="entry name" value="TWO-COMPONENT RESPONSE REGULATOR ORR33"/>
    <property type="match status" value="1"/>
</dbReference>
<dbReference type="GO" id="GO:0006355">
    <property type="term" value="P:regulation of DNA-templated transcription"/>
    <property type="evidence" value="ECO:0007669"/>
    <property type="project" value="InterPro"/>
</dbReference>
<dbReference type="Pfam" id="PF00072">
    <property type="entry name" value="Response_reg"/>
    <property type="match status" value="1"/>
</dbReference>
<sequence>MIESENKILIIEDDSEIARLTKMYLETEGYETKVIDGGDVALDGIKEFSPDVVLLDLMLPGLDGAEICRRAREFYTGMILVLTASADEMSEVTLFKLGADDYVTKPVRGHILLARIEALLRRARPKNFKLPKGVVEKFGISLHNSSQRAFFENKQLDLTISEYEVLQLLFEHSGEVVSREECCKHIRGIDYNVNDRSIDMRISGLRRKLANHNVNTAVVRTIRNKGYMLSDA</sequence>
<dbReference type="InterPro" id="IPR016032">
    <property type="entry name" value="Sig_transdc_resp-reg_C-effctor"/>
</dbReference>
<dbReference type="GO" id="GO:0000976">
    <property type="term" value="F:transcription cis-regulatory region binding"/>
    <property type="evidence" value="ECO:0007669"/>
    <property type="project" value="TreeGrafter"/>
</dbReference>
<keyword evidence="5" id="KW-0804">Transcription</keyword>
<proteinExistence type="predicted"/>
<evidence type="ECO:0000256" key="2">
    <source>
        <dbReference type="ARBA" id="ARBA00023012"/>
    </source>
</evidence>
<dbReference type="GO" id="GO:0000156">
    <property type="term" value="F:phosphorelay response regulator activity"/>
    <property type="evidence" value="ECO:0007669"/>
    <property type="project" value="TreeGrafter"/>
</dbReference>
<evidence type="ECO:0000256" key="7">
    <source>
        <dbReference type="PROSITE-ProRule" id="PRU01091"/>
    </source>
</evidence>
<evidence type="ECO:0000256" key="5">
    <source>
        <dbReference type="ARBA" id="ARBA00023163"/>
    </source>
</evidence>
<dbReference type="GO" id="GO:0032993">
    <property type="term" value="C:protein-DNA complex"/>
    <property type="evidence" value="ECO:0007669"/>
    <property type="project" value="TreeGrafter"/>
</dbReference>
<dbReference type="AlphaFoldDB" id="L8J6R7"/>
<evidence type="ECO:0000313" key="11">
    <source>
        <dbReference type="Proteomes" id="UP000011134"/>
    </source>
</evidence>
<dbReference type="Gene3D" id="3.40.50.2300">
    <property type="match status" value="1"/>
</dbReference>
<dbReference type="PATRIC" id="fig|1056511.3.peg.4152"/>
<dbReference type="CDD" id="cd00383">
    <property type="entry name" value="trans_reg_C"/>
    <property type="match status" value="1"/>
</dbReference>
<dbReference type="InterPro" id="IPR001789">
    <property type="entry name" value="Sig_transdc_resp-reg_receiver"/>
</dbReference>
<comment type="caution">
    <text evidence="10">The sequence shown here is derived from an EMBL/GenBank/DDBJ whole genome shotgun (WGS) entry which is preliminary data.</text>
</comment>
<name>L8J6R7_9GAMM</name>
<gene>
    <name evidence="10" type="ORF">C942_03227</name>
</gene>
<evidence type="ECO:0000256" key="4">
    <source>
        <dbReference type="ARBA" id="ARBA00023125"/>
    </source>
</evidence>
<feature type="domain" description="Response regulatory" evidence="8">
    <location>
        <begin position="7"/>
        <end position="120"/>
    </location>
</feature>
<dbReference type="Gene3D" id="6.10.250.690">
    <property type="match status" value="1"/>
</dbReference>
<dbReference type="PANTHER" id="PTHR48111">
    <property type="entry name" value="REGULATOR OF RPOS"/>
    <property type="match status" value="1"/>
</dbReference>
<evidence type="ECO:0000256" key="3">
    <source>
        <dbReference type="ARBA" id="ARBA00023015"/>
    </source>
</evidence>
<dbReference type="InterPro" id="IPR001867">
    <property type="entry name" value="OmpR/PhoB-type_DNA-bd"/>
</dbReference>
<evidence type="ECO:0000256" key="6">
    <source>
        <dbReference type="PROSITE-ProRule" id="PRU00169"/>
    </source>
</evidence>
<feature type="domain" description="OmpR/PhoB-type" evidence="9">
    <location>
        <begin position="132"/>
        <end position="231"/>
    </location>
</feature>
<evidence type="ECO:0000256" key="1">
    <source>
        <dbReference type="ARBA" id="ARBA00022553"/>
    </source>
</evidence>